<sequence>MIRFAADISVTRLTLFHGLSFDFFFVDIMCEEPKPDYVHYSLNETIKCCAPILLFDEYFLIIGTSNGNCCLFNFESNMQIATVYADKERRQIIAVGQTSDICLFLHIRAFAILSIRATKNKKVLLNMQCSFVLLKFYRILMRILLVRYYR</sequence>
<keyword evidence="1" id="KW-1185">Reference proteome</keyword>
<evidence type="ECO:0000313" key="1">
    <source>
        <dbReference type="Proteomes" id="UP000036681"/>
    </source>
</evidence>
<proteinExistence type="predicted"/>
<evidence type="ECO:0000313" key="2">
    <source>
        <dbReference type="WBParaSite" id="ALUE_0002273301-mRNA-1"/>
    </source>
</evidence>
<dbReference type="Proteomes" id="UP000036681">
    <property type="component" value="Unplaced"/>
</dbReference>
<name>A0A0M3IVF5_ASCLU</name>
<dbReference type="WBParaSite" id="ALUE_0002273301-mRNA-1">
    <property type="protein sequence ID" value="ALUE_0002273301-mRNA-1"/>
    <property type="gene ID" value="ALUE_0002273301"/>
</dbReference>
<dbReference type="AlphaFoldDB" id="A0A0M3IVF5"/>
<reference evidence="2" key="1">
    <citation type="submission" date="2017-02" db="UniProtKB">
        <authorList>
            <consortium name="WormBaseParasite"/>
        </authorList>
    </citation>
    <scope>IDENTIFICATION</scope>
</reference>
<protein>
    <submittedName>
        <fullName evidence="2">CNH domain-containing protein</fullName>
    </submittedName>
</protein>
<accession>A0A0M3IVF5</accession>
<organism evidence="1 2">
    <name type="scientific">Ascaris lumbricoides</name>
    <name type="common">Giant roundworm</name>
    <dbReference type="NCBI Taxonomy" id="6252"/>
    <lineage>
        <taxon>Eukaryota</taxon>
        <taxon>Metazoa</taxon>
        <taxon>Ecdysozoa</taxon>
        <taxon>Nematoda</taxon>
        <taxon>Chromadorea</taxon>
        <taxon>Rhabditida</taxon>
        <taxon>Spirurina</taxon>
        <taxon>Ascaridomorpha</taxon>
        <taxon>Ascaridoidea</taxon>
        <taxon>Ascarididae</taxon>
        <taxon>Ascaris</taxon>
    </lineage>
</organism>